<dbReference type="Proteomes" id="UP000505210">
    <property type="component" value="Chromosome"/>
</dbReference>
<evidence type="ECO:0000313" key="4">
    <source>
        <dbReference type="Proteomes" id="UP000505210"/>
    </source>
</evidence>
<proteinExistence type="predicted"/>
<evidence type="ECO:0000313" key="3">
    <source>
        <dbReference type="EMBL" id="QKD81291.1"/>
    </source>
</evidence>
<evidence type="ECO:0000256" key="1">
    <source>
        <dbReference type="SAM" id="MobiDB-lite"/>
    </source>
</evidence>
<protein>
    <recommendedName>
        <fullName evidence="5">Tetratricopeptide repeat protein</fullName>
    </recommendedName>
</protein>
<dbReference type="SUPFAM" id="SSF48452">
    <property type="entry name" value="TPR-like"/>
    <property type="match status" value="1"/>
</dbReference>
<gene>
    <name evidence="3" type="ORF">HPC62_03105</name>
</gene>
<organism evidence="3 4">
    <name type="scientific">Thermoleptolyngbya sichuanensis A183</name>
    <dbReference type="NCBI Taxonomy" id="2737172"/>
    <lineage>
        <taxon>Bacteria</taxon>
        <taxon>Bacillati</taxon>
        <taxon>Cyanobacteriota</taxon>
        <taxon>Cyanophyceae</taxon>
        <taxon>Oculatellales</taxon>
        <taxon>Oculatellaceae</taxon>
        <taxon>Thermoleptolyngbya</taxon>
        <taxon>Thermoleptolyngbya sichuanensis</taxon>
    </lineage>
</organism>
<dbReference type="Gene3D" id="1.25.40.10">
    <property type="entry name" value="Tetratricopeptide repeat domain"/>
    <property type="match status" value="1"/>
</dbReference>
<evidence type="ECO:0008006" key="5">
    <source>
        <dbReference type="Google" id="ProtNLM"/>
    </source>
</evidence>
<keyword evidence="2" id="KW-1133">Transmembrane helix</keyword>
<name>A0A6M8BCG7_9CYAN</name>
<dbReference type="InterPro" id="IPR011990">
    <property type="entry name" value="TPR-like_helical_dom_sf"/>
</dbReference>
<feature type="transmembrane region" description="Helical" evidence="2">
    <location>
        <begin position="160"/>
        <end position="180"/>
    </location>
</feature>
<evidence type="ECO:0000256" key="2">
    <source>
        <dbReference type="SAM" id="Phobius"/>
    </source>
</evidence>
<dbReference type="PANTHER" id="PTHR36761">
    <property type="entry name" value="ORF03 PROTEIN"/>
    <property type="match status" value="1"/>
</dbReference>
<keyword evidence="2" id="KW-0812">Transmembrane</keyword>
<dbReference type="KEGG" id="theu:HPC62_03105"/>
<dbReference type="PANTHER" id="PTHR36761:SF2">
    <property type="entry name" value="ORF03 PROTEIN"/>
    <property type="match status" value="1"/>
</dbReference>
<dbReference type="RefSeq" id="WP_172353701.1">
    <property type="nucleotide sequence ID" value="NZ_CP053661.1"/>
</dbReference>
<keyword evidence="2" id="KW-0472">Membrane</keyword>
<dbReference type="AlphaFoldDB" id="A0A6M8BCG7"/>
<reference evidence="3 4" key="1">
    <citation type="submission" date="2020-05" db="EMBL/GenBank/DDBJ databases">
        <title>Complete genome sequence of of a novel Thermoleptolyngbya strain isolated from hot springs of Ganzi, Sichuan China.</title>
        <authorList>
            <person name="Tang J."/>
            <person name="Daroch M."/>
            <person name="Li L."/>
            <person name="Waleron K."/>
            <person name="Waleron M."/>
            <person name="Waleron M."/>
        </authorList>
    </citation>
    <scope>NUCLEOTIDE SEQUENCE [LARGE SCALE GENOMIC DNA]</scope>
    <source>
        <strain evidence="3 4">PKUAC-SCTA183</strain>
    </source>
</reference>
<keyword evidence="4" id="KW-1185">Reference proteome</keyword>
<feature type="region of interest" description="Disordered" evidence="1">
    <location>
        <begin position="120"/>
        <end position="152"/>
    </location>
</feature>
<sequence length="181" mass="19954">MVANPEALERARALFQAGKQNFESGRYRESVECLEKSAALVERGGKLGGEVQIWLVTAYEAAGRADAAIALCEQLVRHPDVKTRKQSRRLQAILTAPRLRTRPEWLTQIPDLGGLETASAEDQKAYAVPNRPKPSRPKPRPKPDPEPIDLSQVNTKDNSFVWLSLGAIALIVAGLLRFGYA</sequence>
<accession>A0A6M8BCG7</accession>
<dbReference type="EMBL" id="CP053661">
    <property type="protein sequence ID" value="QKD81291.1"/>
    <property type="molecule type" value="Genomic_DNA"/>
</dbReference>